<evidence type="ECO:0000313" key="2">
    <source>
        <dbReference type="EMBL" id="PKW20396.1"/>
    </source>
</evidence>
<dbReference type="InterPro" id="IPR022134">
    <property type="entry name" value="DUF3667"/>
</dbReference>
<protein>
    <submittedName>
        <fullName evidence="3">Uncharacterized protein DUF3667</fullName>
    </submittedName>
</protein>
<evidence type="ECO:0000313" key="4">
    <source>
        <dbReference type="Proteomes" id="UP000233767"/>
    </source>
</evidence>
<sequence length="248" mass="28494">MNPICKNCEHEVNGNFCSECGQSTHTHPINFHYLWHDIQHGIFHFDKGLLFTAKELFTRPGHSIREFIEGKRVSHFKPTSLVFLLGSFYGLLYHFFHIEIPANVTGEDTGQTFNVMGDWITAHYALATLFTIPLLSIASFLAFRKTGYNLVEHLVLNGFIAGQKLMLQFIFFPLLYIYSGTQTILLLSVISVFIDILLAFWTYNQFFDTQSTIKNILKTILTYIYFFIMFTVLTIAIGLVLELVIKKA</sequence>
<feature type="transmembrane region" description="Helical" evidence="1">
    <location>
        <begin position="81"/>
        <end position="100"/>
    </location>
</feature>
<gene>
    <name evidence="2" type="ORF">B0G92_3108</name>
    <name evidence="3" type="ORF">CLV50_2920</name>
</gene>
<dbReference type="AlphaFoldDB" id="A0A497U1I6"/>
<accession>A0A497U1I6</accession>
<dbReference type="Pfam" id="PF12412">
    <property type="entry name" value="DUF3667"/>
    <property type="match status" value="1"/>
</dbReference>
<feature type="transmembrane region" description="Helical" evidence="1">
    <location>
        <begin position="223"/>
        <end position="245"/>
    </location>
</feature>
<reference evidence="3 5" key="2">
    <citation type="submission" date="2018-10" db="EMBL/GenBank/DDBJ databases">
        <title>Genomic Encyclopedia of Archaeal and Bacterial Type Strains, Phase II (KMG-II): from individual species to whole genera.</title>
        <authorList>
            <person name="Goeker M."/>
        </authorList>
    </citation>
    <scope>NUCLEOTIDE SEQUENCE [LARGE SCALE GENOMIC DNA]</scope>
    <source>
        <strain evidence="3 5">DSM 21886</strain>
    </source>
</reference>
<feature type="transmembrane region" description="Helical" evidence="1">
    <location>
        <begin position="184"/>
        <end position="203"/>
    </location>
</feature>
<keyword evidence="1" id="KW-0472">Membrane</keyword>
<comment type="caution">
    <text evidence="3">The sequence shown here is derived from an EMBL/GenBank/DDBJ whole genome shotgun (WGS) entry which is preliminary data.</text>
</comment>
<feature type="transmembrane region" description="Helical" evidence="1">
    <location>
        <begin position="155"/>
        <end position="178"/>
    </location>
</feature>
<dbReference type="Proteomes" id="UP000233767">
    <property type="component" value="Unassembled WGS sequence"/>
</dbReference>
<name>A0A497U1I6_9FLAO</name>
<evidence type="ECO:0000313" key="3">
    <source>
        <dbReference type="EMBL" id="RLJ23647.1"/>
    </source>
</evidence>
<proteinExistence type="predicted"/>
<dbReference type="EMBL" id="PJND01000010">
    <property type="protein sequence ID" value="PKW20396.1"/>
    <property type="molecule type" value="Genomic_DNA"/>
</dbReference>
<reference evidence="2 4" key="1">
    <citation type="submission" date="2017-12" db="EMBL/GenBank/DDBJ databases">
        <title>Genomic Encyclopedia of Type Strains, Phase III (KMG-III): the genomes of soil and plant-associated and newly described type strains.</title>
        <authorList>
            <person name="Whitman W."/>
        </authorList>
    </citation>
    <scope>NUCLEOTIDE SEQUENCE [LARGE SCALE GENOMIC DNA]</scope>
    <source>
        <strain evidence="2 4">IP-10</strain>
    </source>
</reference>
<evidence type="ECO:0000256" key="1">
    <source>
        <dbReference type="SAM" id="Phobius"/>
    </source>
</evidence>
<keyword evidence="1" id="KW-0812">Transmembrane</keyword>
<dbReference type="Proteomes" id="UP000275027">
    <property type="component" value="Unassembled WGS sequence"/>
</dbReference>
<keyword evidence="1" id="KW-1133">Transmembrane helix</keyword>
<feature type="transmembrane region" description="Helical" evidence="1">
    <location>
        <begin position="120"/>
        <end position="143"/>
    </location>
</feature>
<evidence type="ECO:0000313" key="5">
    <source>
        <dbReference type="Proteomes" id="UP000275027"/>
    </source>
</evidence>
<dbReference type="RefSeq" id="WP_101472871.1">
    <property type="nucleotide sequence ID" value="NZ_PJND01000010.1"/>
</dbReference>
<dbReference type="EMBL" id="RCCB01000014">
    <property type="protein sequence ID" value="RLJ23647.1"/>
    <property type="molecule type" value="Genomic_DNA"/>
</dbReference>
<keyword evidence="4" id="KW-1185">Reference proteome</keyword>
<organism evidence="3 5">
    <name type="scientific">Flavobacterium lindanitolerans</name>
    <dbReference type="NCBI Taxonomy" id="428988"/>
    <lineage>
        <taxon>Bacteria</taxon>
        <taxon>Pseudomonadati</taxon>
        <taxon>Bacteroidota</taxon>
        <taxon>Flavobacteriia</taxon>
        <taxon>Flavobacteriales</taxon>
        <taxon>Flavobacteriaceae</taxon>
        <taxon>Flavobacterium</taxon>
    </lineage>
</organism>